<dbReference type="InterPro" id="IPR000600">
    <property type="entry name" value="ROK"/>
</dbReference>
<comment type="caution">
    <text evidence="2">The sequence shown here is derived from an EMBL/GenBank/DDBJ whole genome shotgun (WGS) entry which is preliminary data.</text>
</comment>
<dbReference type="Pfam" id="PF00480">
    <property type="entry name" value="ROK"/>
    <property type="match status" value="1"/>
</dbReference>
<comment type="similarity">
    <text evidence="1">Belongs to the ROK (NagC/XylR) family.</text>
</comment>
<protein>
    <submittedName>
        <fullName evidence="2">ROK family transcriptional regulator</fullName>
    </submittedName>
</protein>
<proteinExistence type="inferred from homology"/>
<evidence type="ECO:0000256" key="1">
    <source>
        <dbReference type="ARBA" id="ARBA00006479"/>
    </source>
</evidence>
<dbReference type="Proteomes" id="UP000726170">
    <property type="component" value="Unassembled WGS sequence"/>
</dbReference>
<dbReference type="EMBL" id="JAHLQF010000002">
    <property type="protein sequence ID" value="MBU5484051.1"/>
    <property type="molecule type" value="Genomic_DNA"/>
</dbReference>
<keyword evidence="3" id="KW-1185">Reference proteome</keyword>
<organism evidence="2 3">
    <name type="scientific">Clostridium mobile</name>
    <dbReference type="NCBI Taxonomy" id="2841512"/>
    <lineage>
        <taxon>Bacteria</taxon>
        <taxon>Bacillati</taxon>
        <taxon>Bacillota</taxon>
        <taxon>Clostridia</taxon>
        <taxon>Eubacteriales</taxon>
        <taxon>Clostridiaceae</taxon>
        <taxon>Clostridium</taxon>
    </lineage>
</organism>
<dbReference type="PANTHER" id="PTHR18964">
    <property type="entry name" value="ROK (REPRESSOR, ORF, KINASE) FAMILY"/>
    <property type="match status" value="1"/>
</dbReference>
<name>A0ABS6EFR0_9CLOT</name>
<evidence type="ECO:0000313" key="2">
    <source>
        <dbReference type="EMBL" id="MBU5484051.1"/>
    </source>
</evidence>
<dbReference type="CDD" id="cd23763">
    <property type="entry name" value="ASKHA_ATPase_ROK"/>
    <property type="match status" value="1"/>
</dbReference>
<evidence type="ECO:0000313" key="3">
    <source>
        <dbReference type="Proteomes" id="UP000726170"/>
    </source>
</evidence>
<sequence length="374" mass="42142">MKSYIGQPQMIKKLNKDLIKDIIKNNGPISKPEIAKVTKLSLATVNKIVELLVEDNIVRSIGEGDSTGGRRAQLYEIDGDSGHVIGLYFKNNYYICVVSNLAGEITYRRKVTINIDSGKVALQDTFQAIDHLISVCGEEDKIKAIGIGVPGVVNSDGILSNIPTISEWEGINFKKTLEDRYDIEFFIENDVNFTTIGIYHNQFKEMYKNIVYIYIGKGVGSGIIIDGRLYRGATNFAGELSHLNIENCIKYEDEKLISKGSFESIVTYIIELMTKEEVHEEKLRLKSCLIQIIARSIINIICLINPEAIVIDSESVDEEFKDEIEKEINKYIYLWNIPKIMYLSNCEDLSINGVINRCLSGIMSNFTLLNIKGV</sequence>
<gene>
    <name evidence="2" type="ORF">KQI86_06885</name>
</gene>
<dbReference type="PANTHER" id="PTHR18964:SF149">
    <property type="entry name" value="BIFUNCTIONAL UDP-N-ACETYLGLUCOSAMINE 2-EPIMERASE_N-ACETYLMANNOSAMINE KINASE"/>
    <property type="match status" value="1"/>
</dbReference>
<reference evidence="2 3" key="1">
    <citation type="submission" date="2021-06" db="EMBL/GenBank/DDBJ databases">
        <authorList>
            <person name="Sun Q."/>
            <person name="Li D."/>
        </authorList>
    </citation>
    <scope>NUCLEOTIDE SEQUENCE [LARGE SCALE GENOMIC DNA]</scope>
    <source>
        <strain evidence="2 3">MSJ-11</strain>
    </source>
</reference>
<dbReference type="RefSeq" id="WP_216438545.1">
    <property type="nucleotide sequence ID" value="NZ_JAHLQF010000002.1"/>
</dbReference>
<dbReference type="Pfam" id="PF13412">
    <property type="entry name" value="HTH_24"/>
    <property type="match status" value="1"/>
</dbReference>
<accession>A0ABS6EFR0</accession>